<protein>
    <submittedName>
        <fullName evidence="2">Uncharacterized protein</fullName>
    </submittedName>
</protein>
<sequence>MTHESEPSAPSDAIHRTEADAVRTPVAGASAAKDLPATGAAHTELIPALRQPVEEVTTLPLFDEPTLDLLRTRWRELQGSFVDSPRDAVTRADDLVAELIHQLTAAYAERKDALVEGWPEGSDTEALRHALRSYRAFFNQLLSPTG</sequence>
<evidence type="ECO:0000256" key="1">
    <source>
        <dbReference type="SAM" id="MobiDB-lite"/>
    </source>
</evidence>
<keyword evidence="3" id="KW-1185">Reference proteome</keyword>
<feature type="region of interest" description="Disordered" evidence="1">
    <location>
        <begin position="1"/>
        <end position="37"/>
    </location>
</feature>
<gene>
    <name evidence="2" type="ORF">IT779_06495</name>
</gene>
<comment type="caution">
    <text evidence="2">The sequence shown here is derived from an EMBL/GenBank/DDBJ whole genome shotgun (WGS) entry which is preliminary data.</text>
</comment>
<dbReference type="Proteomes" id="UP000655751">
    <property type="component" value="Unassembled WGS sequence"/>
</dbReference>
<dbReference type="RefSeq" id="WP_196148237.1">
    <property type="nucleotide sequence ID" value="NZ_JADMLG010000002.1"/>
</dbReference>
<name>A0A931I8N0_9NOCA</name>
<accession>A0A931I8N0</accession>
<proteinExistence type="predicted"/>
<evidence type="ECO:0000313" key="2">
    <source>
        <dbReference type="EMBL" id="MBH0775933.1"/>
    </source>
</evidence>
<reference evidence="2" key="1">
    <citation type="submission" date="2020-11" db="EMBL/GenBank/DDBJ databases">
        <title>Nocardia NEAU-351.nov., a novel actinomycete isolated from the cow dung.</title>
        <authorList>
            <person name="Zhang X."/>
        </authorList>
    </citation>
    <scope>NUCLEOTIDE SEQUENCE</scope>
    <source>
        <strain evidence="2">NEAU-351</strain>
    </source>
</reference>
<evidence type="ECO:0000313" key="3">
    <source>
        <dbReference type="Proteomes" id="UP000655751"/>
    </source>
</evidence>
<dbReference type="EMBL" id="JADMLG010000002">
    <property type="protein sequence ID" value="MBH0775933.1"/>
    <property type="molecule type" value="Genomic_DNA"/>
</dbReference>
<organism evidence="2 3">
    <name type="scientific">Nocardia bovistercoris</name>
    <dbReference type="NCBI Taxonomy" id="2785916"/>
    <lineage>
        <taxon>Bacteria</taxon>
        <taxon>Bacillati</taxon>
        <taxon>Actinomycetota</taxon>
        <taxon>Actinomycetes</taxon>
        <taxon>Mycobacteriales</taxon>
        <taxon>Nocardiaceae</taxon>
        <taxon>Nocardia</taxon>
    </lineage>
</organism>
<dbReference type="AlphaFoldDB" id="A0A931I8N0"/>